<evidence type="ECO:0000313" key="5">
    <source>
        <dbReference type="Proteomes" id="UP000316594"/>
    </source>
</evidence>
<dbReference type="Pfam" id="PF23648">
    <property type="entry name" value="DUF7147"/>
    <property type="match status" value="1"/>
</dbReference>
<dbReference type="RefSeq" id="WP_037536215.1">
    <property type="nucleotide sequence ID" value="NZ_CAJCFX010000007.1"/>
</dbReference>
<dbReference type="EMBL" id="LORN02000015">
    <property type="protein sequence ID" value="PNN21433.1"/>
    <property type="molecule type" value="Genomic_DNA"/>
</dbReference>
<dbReference type="EMBL" id="VJMP01000003">
    <property type="protein sequence ID" value="TRL78159.1"/>
    <property type="molecule type" value="Genomic_DNA"/>
</dbReference>
<feature type="domain" description="DUF7147" evidence="1">
    <location>
        <begin position="1"/>
        <end position="125"/>
    </location>
</feature>
<organism evidence="2 4">
    <name type="scientific">Staphylococcus haemolyticus</name>
    <dbReference type="NCBI Taxonomy" id="1283"/>
    <lineage>
        <taxon>Bacteria</taxon>
        <taxon>Bacillati</taxon>
        <taxon>Bacillota</taxon>
        <taxon>Bacilli</taxon>
        <taxon>Bacillales</taxon>
        <taxon>Staphylococcaceae</taxon>
        <taxon>Staphylococcus</taxon>
    </lineage>
</organism>
<proteinExistence type="predicted"/>
<dbReference type="Proteomes" id="UP000316594">
    <property type="component" value="Unassembled WGS sequence"/>
</dbReference>
<reference evidence="3 5" key="2">
    <citation type="submission" date="2019-07" db="EMBL/GenBank/DDBJ databases">
        <title>Genome Sequencing and Assembly of Staphylococcus haemolyticus SDA2.</title>
        <authorList>
            <person name="Emmons C.B."/>
            <person name="Park C."/>
            <person name="Sevigny J.L."/>
            <person name="Andam C."/>
        </authorList>
    </citation>
    <scope>NUCLEOTIDE SEQUENCE [LARGE SCALE GENOMIC DNA]</scope>
    <source>
        <strain evidence="3 5">SDA2</strain>
    </source>
</reference>
<dbReference type="InterPro" id="IPR055571">
    <property type="entry name" value="DUF7147"/>
</dbReference>
<protein>
    <recommendedName>
        <fullName evidence="1">DUF7147 domain-containing protein</fullName>
    </recommendedName>
</protein>
<name>A0A2K0A8W1_STAHA</name>
<dbReference type="Proteomes" id="UP000053523">
    <property type="component" value="Unassembled WGS sequence"/>
</dbReference>
<gene>
    <name evidence="2" type="ORF">AL503_011885</name>
    <name evidence="3" type="ORF">FNL11_05415</name>
</gene>
<evidence type="ECO:0000259" key="1">
    <source>
        <dbReference type="Pfam" id="PF23648"/>
    </source>
</evidence>
<evidence type="ECO:0000313" key="3">
    <source>
        <dbReference type="EMBL" id="TRL78159.1"/>
    </source>
</evidence>
<reference evidence="2 4" key="1">
    <citation type="submission" date="2017-12" db="EMBL/GenBank/DDBJ databases">
        <title>FDA dAtabase for Regulatory Grade micrObial Sequences (FDA-ARGOS): Supporting development and validation of Infectious Disease Dx tests.</title>
        <authorList>
            <person name="Hoffmann M."/>
            <person name="Allard M."/>
            <person name="Evans P."/>
            <person name="Brown E."/>
            <person name="Tallon L."/>
            <person name="Sadzewicz L."/>
            <person name="Sengamalay N."/>
            <person name="Ott S."/>
            <person name="Godinez A."/>
            <person name="Nagaraj S."/>
            <person name="Vavikolanu K."/>
            <person name="Aluvathingal J."/>
            <person name="Nadendla S."/>
            <person name="Sichtig H."/>
        </authorList>
    </citation>
    <scope>NUCLEOTIDE SEQUENCE [LARGE SCALE GENOMIC DNA]</scope>
    <source>
        <strain evidence="2 4">FDAARGOS_148</strain>
    </source>
</reference>
<dbReference type="AlphaFoldDB" id="A0A2K0A8W1"/>
<evidence type="ECO:0000313" key="2">
    <source>
        <dbReference type="EMBL" id="PNN21433.1"/>
    </source>
</evidence>
<comment type="caution">
    <text evidence="2">The sequence shown here is derived from an EMBL/GenBank/DDBJ whole genome shotgun (WGS) entry which is preliminary data.</text>
</comment>
<sequence>MKQSFIVLGEGLTDLFEFNTLIEYNHLRINKIVYFHTPQSSKQLSSVAMIMNPTSGNHFQAMYIMLDALKYPYPDSNKKFELINNQANQYNVPIFGIDVQPPEAFHTLDQYFKYLISVLRLQNWIPPMQ</sequence>
<accession>A0A2K0A8W1</accession>
<evidence type="ECO:0000313" key="4">
    <source>
        <dbReference type="Proteomes" id="UP000053523"/>
    </source>
</evidence>